<evidence type="ECO:0000256" key="7">
    <source>
        <dbReference type="SAM" id="Phobius"/>
    </source>
</evidence>
<organism evidence="8 9">
    <name type="scientific">Adlercreutzia faecimuris</name>
    <dbReference type="NCBI Taxonomy" id="2897341"/>
    <lineage>
        <taxon>Bacteria</taxon>
        <taxon>Bacillati</taxon>
        <taxon>Actinomycetota</taxon>
        <taxon>Coriobacteriia</taxon>
        <taxon>Eggerthellales</taxon>
        <taxon>Eggerthellaceae</taxon>
        <taxon>Adlercreutzia</taxon>
    </lineage>
</organism>
<dbReference type="InterPro" id="IPR005614">
    <property type="entry name" value="NrfD-like"/>
</dbReference>
<feature type="transmembrane region" description="Helical" evidence="7">
    <location>
        <begin position="206"/>
        <end position="230"/>
    </location>
</feature>
<evidence type="ECO:0000313" key="9">
    <source>
        <dbReference type="Proteomes" id="UP001430755"/>
    </source>
</evidence>
<feature type="transmembrane region" description="Helical" evidence="7">
    <location>
        <begin position="161"/>
        <end position="185"/>
    </location>
</feature>
<dbReference type="EMBL" id="JAJMLW010000003">
    <property type="protein sequence ID" value="MCI2242422.1"/>
    <property type="molecule type" value="Genomic_DNA"/>
</dbReference>
<protein>
    <submittedName>
        <fullName evidence="8">Polysulfide reductase NrfD</fullName>
    </submittedName>
</protein>
<comment type="subcellular location">
    <subcellularLocation>
        <location evidence="1">Cell membrane</location>
        <topology evidence="1">Multi-pass membrane protein</topology>
    </subcellularLocation>
</comment>
<feature type="transmembrane region" description="Helical" evidence="7">
    <location>
        <begin position="242"/>
        <end position="260"/>
    </location>
</feature>
<accession>A0ABS9WJH0</accession>
<evidence type="ECO:0000256" key="5">
    <source>
        <dbReference type="ARBA" id="ARBA00022989"/>
    </source>
</evidence>
<feature type="transmembrane region" description="Helical" evidence="7">
    <location>
        <begin position="91"/>
        <end position="111"/>
    </location>
</feature>
<keyword evidence="3" id="KW-1003">Cell membrane</keyword>
<dbReference type="Proteomes" id="UP001430755">
    <property type="component" value="Unassembled WGS sequence"/>
</dbReference>
<name>A0ABS9WJH0_9ACTN</name>
<feature type="transmembrane region" description="Helical" evidence="7">
    <location>
        <begin position="48"/>
        <end position="71"/>
    </location>
</feature>
<comment type="similarity">
    <text evidence="2">Belongs to the NrfD family.</text>
</comment>
<evidence type="ECO:0000256" key="4">
    <source>
        <dbReference type="ARBA" id="ARBA00022692"/>
    </source>
</evidence>
<sequence length="310" mass="30607">MSDLVAAYLFCAGAGSGAAFLTALYGLVAGRRAAGPGSPRVRAELTRVALASYGAALALLVFGMLCLVFDLGRPDLALKLFLRPHPTMMTLGSYALAALAAALVALIALELRAPRRAGAPGPRRARVAAQVAAVVAAACVMVYAGLLLGASDEAPLLTTPWLPVLFVASALASGLAVAMLALALAGSPRLPAVRALAGRLTVRADVALIAAEAVAAAAYLASAGAGPIGLGAAAPLLAGDEAGLFVGGFAVIGMAVPLALDLAQLRGALPGWAYPLAAAATLIGAACLRVAVIHAGSPVLEAPLLALGFA</sequence>
<evidence type="ECO:0000313" key="8">
    <source>
        <dbReference type="EMBL" id="MCI2242422.1"/>
    </source>
</evidence>
<dbReference type="InterPro" id="IPR052049">
    <property type="entry name" value="Electron_transfer_protein"/>
</dbReference>
<evidence type="ECO:0000256" key="3">
    <source>
        <dbReference type="ARBA" id="ARBA00022475"/>
    </source>
</evidence>
<evidence type="ECO:0000256" key="2">
    <source>
        <dbReference type="ARBA" id="ARBA00008929"/>
    </source>
</evidence>
<dbReference type="Pfam" id="PF03916">
    <property type="entry name" value="NrfD"/>
    <property type="match status" value="1"/>
</dbReference>
<dbReference type="RefSeq" id="WP_242165675.1">
    <property type="nucleotide sequence ID" value="NZ_JAJMLW010000003.1"/>
</dbReference>
<keyword evidence="9" id="KW-1185">Reference proteome</keyword>
<keyword evidence="4 7" id="KW-0812">Transmembrane</keyword>
<comment type="caution">
    <text evidence="8">The sequence shown here is derived from an EMBL/GenBank/DDBJ whole genome shotgun (WGS) entry which is preliminary data.</text>
</comment>
<evidence type="ECO:0000256" key="1">
    <source>
        <dbReference type="ARBA" id="ARBA00004651"/>
    </source>
</evidence>
<dbReference type="Gene3D" id="1.20.1630.10">
    <property type="entry name" value="Formate dehydrogenase/DMSO reductase domain"/>
    <property type="match status" value="1"/>
</dbReference>
<feature type="transmembrane region" description="Helical" evidence="7">
    <location>
        <begin position="131"/>
        <end position="149"/>
    </location>
</feature>
<feature type="transmembrane region" description="Helical" evidence="7">
    <location>
        <begin position="6"/>
        <end position="28"/>
    </location>
</feature>
<reference evidence="8" key="1">
    <citation type="submission" date="2021-11" db="EMBL/GenBank/DDBJ databases">
        <title>A Novel Adlercreutzia Species, isolated from a Allomyrina dichotoma larva feces.</title>
        <authorList>
            <person name="Suh M.K."/>
        </authorList>
    </citation>
    <scope>NUCLEOTIDE SEQUENCE</scope>
    <source>
        <strain evidence="8">JBNU-10</strain>
    </source>
</reference>
<feature type="transmembrane region" description="Helical" evidence="7">
    <location>
        <begin position="272"/>
        <end position="295"/>
    </location>
</feature>
<proteinExistence type="inferred from homology"/>
<keyword evidence="6 7" id="KW-0472">Membrane</keyword>
<dbReference type="PANTHER" id="PTHR34856">
    <property type="entry name" value="PROTEIN NRFD"/>
    <property type="match status" value="1"/>
</dbReference>
<gene>
    <name evidence="8" type="primary">nrfD</name>
    <name evidence="8" type="ORF">LPT13_08670</name>
</gene>
<evidence type="ECO:0000256" key="6">
    <source>
        <dbReference type="ARBA" id="ARBA00023136"/>
    </source>
</evidence>
<keyword evidence="5 7" id="KW-1133">Transmembrane helix</keyword>
<dbReference type="PANTHER" id="PTHR34856:SF2">
    <property type="entry name" value="PROTEIN NRFD"/>
    <property type="match status" value="1"/>
</dbReference>